<keyword evidence="1" id="KW-0472">Membrane</keyword>
<feature type="non-terminal residue" evidence="2">
    <location>
        <position position="1"/>
    </location>
</feature>
<sequence length="102" mass="11853">KKKDSGLKQFVYQLLSNFIIFSILYIFLYNLPEFINCFVSNGSPLQQLTLFKINCIDFTAAEDYPHICARLESFFKLQILLPYPVSAYAAWSILFTPSRLLE</sequence>
<name>Q5C540_SCHJA</name>
<feature type="non-terminal residue" evidence="2">
    <location>
        <position position="102"/>
    </location>
</feature>
<reference evidence="2" key="1">
    <citation type="journal article" date="2006" name="PLoS Pathog.">
        <title>New perspectives on host-parasite interplay by comparative transcriptomic and proteomic analyses of Schistosoma japonicum.</title>
        <authorList>
            <person name="Liu F."/>
            <person name="Lu J."/>
            <person name="Hu W."/>
            <person name="Wang S.Y."/>
            <person name="Cui S.J."/>
            <person name="Chi M."/>
            <person name="Yan Q."/>
            <person name="Wang X.R."/>
            <person name="Song H.D."/>
            <person name="Xu X.N."/>
            <person name="Wang J.J."/>
            <person name="Zhang X.L."/>
            <person name="Zhang X."/>
            <person name="Wang Z.Q."/>
            <person name="Xue C.L."/>
            <person name="Brindley P.J."/>
            <person name="McManus D.P."/>
            <person name="Yang P.Y."/>
            <person name="Feng Z."/>
            <person name="Chen Z."/>
            <person name="Han Z.G."/>
        </authorList>
    </citation>
    <scope>NUCLEOTIDE SEQUENCE</scope>
</reference>
<keyword evidence="1" id="KW-0812">Transmembrane</keyword>
<dbReference type="AlphaFoldDB" id="Q5C540"/>
<accession>Q5C540</accession>
<dbReference type="EMBL" id="AY809345">
    <property type="protein sequence ID" value="AAX25234.2"/>
    <property type="molecule type" value="mRNA"/>
</dbReference>
<keyword evidence="1" id="KW-1133">Transmembrane helix</keyword>
<evidence type="ECO:0000256" key="1">
    <source>
        <dbReference type="SAM" id="Phobius"/>
    </source>
</evidence>
<organism evidence="2">
    <name type="scientific">Schistosoma japonicum</name>
    <name type="common">Blood fluke</name>
    <dbReference type="NCBI Taxonomy" id="6182"/>
    <lineage>
        <taxon>Eukaryota</taxon>
        <taxon>Metazoa</taxon>
        <taxon>Spiralia</taxon>
        <taxon>Lophotrochozoa</taxon>
        <taxon>Platyhelminthes</taxon>
        <taxon>Trematoda</taxon>
        <taxon>Digenea</taxon>
        <taxon>Strigeidida</taxon>
        <taxon>Schistosomatoidea</taxon>
        <taxon>Schistosomatidae</taxon>
        <taxon>Schistosoma</taxon>
    </lineage>
</organism>
<proteinExistence type="evidence at transcript level"/>
<protein>
    <submittedName>
        <fullName evidence="2">SJCHGC06879 protein</fullName>
    </submittedName>
</protein>
<evidence type="ECO:0000313" key="2">
    <source>
        <dbReference type="EMBL" id="AAX25234.2"/>
    </source>
</evidence>
<feature type="transmembrane region" description="Helical" evidence="1">
    <location>
        <begin position="12"/>
        <end position="31"/>
    </location>
</feature>